<accession>A0ABY2AM63</accession>
<comment type="caution">
    <text evidence="3">The sequence shown here is derived from an EMBL/GenBank/DDBJ whole genome shotgun (WGS) entry which is preliminary data.</text>
</comment>
<dbReference type="RefSeq" id="WP_131415123.1">
    <property type="nucleotide sequence ID" value="NZ_SJXE01000003.1"/>
</dbReference>
<dbReference type="Proteomes" id="UP000292554">
    <property type="component" value="Unassembled WGS sequence"/>
</dbReference>
<evidence type="ECO:0000313" key="4">
    <source>
        <dbReference type="Proteomes" id="UP000292554"/>
    </source>
</evidence>
<feature type="domain" description="DUF4382" evidence="2">
    <location>
        <begin position="36"/>
        <end position="185"/>
    </location>
</feature>
<keyword evidence="4" id="KW-1185">Reference proteome</keyword>
<dbReference type="InterPro" id="IPR025491">
    <property type="entry name" value="DUF4382"/>
</dbReference>
<name>A0ABY2AM63_9GAMM</name>
<organism evidence="3 4">
    <name type="scientific">Corallincola luteus</name>
    <dbReference type="NCBI Taxonomy" id="1775177"/>
    <lineage>
        <taxon>Bacteria</taxon>
        <taxon>Pseudomonadati</taxon>
        <taxon>Pseudomonadota</taxon>
        <taxon>Gammaproteobacteria</taxon>
        <taxon>Alteromonadales</taxon>
        <taxon>Psychromonadaceae</taxon>
        <taxon>Corallincola</taxon>
    </lineage>
</organism>
<reference evidence="3 4" key="1">
    <citation type="submission" date="2019-02" db="EMBL/GenBank/DDBJ databases">
        <title>Corallincola luteus sp. nov., a marine bacterium isolated from surface sediment of Bohai Sea in China.</title>
        <authorList>
            <person name="Ren Q."/>
        </authorList>
    </citation>
    <scope>NUCLEOTIDE SEQUENCE [LARGE SCALE GENOMIC DNA]</scope>
    <source>
        <strain evidence="3 4">DASS28</strain>
    </source>
</reference>
<keyword evidence="1" id="KW-0732">Signal</keyword>
<evidence type="ECO:0000313" key="3">
    <source>
        <dbReference type="EMBL" id="TCI03678.1"/>
    </source>
</evidence>
<proteinExistence type="predicted"/>
<dbReference type="Pfam" id="PF14321">
    <property type="entry name" value="DUF4382"/>
    <property type="match status" value="1"/>
</dbReference>
<protein>
    <submittedName>
        <fullName evidence="3">DUF4382 domain-containing protein</fullName>
    </submittedName>
</protein>
<gene>
    <name evidence="3" type="ORF">EZV61_09035</name>
</gene>
<dbReference type="EMBL" id="SJXE01000003">
    <property type="protein sequence ID" value="TCI03678.1"/>
    <property type="molecule type" value="Genomic_DNA"/>
</dbReference>
<sequence length="329" mass="35780">MQLKSFKKLVLILAASSLVNGCWDDDFVDVDYDTNTTDFYLAISDAPVDDASKVVITLDKVTLYKGDAFLVFDTFTNSDEDIFDADTVAIDLLQYQGSSQFSIIESAGILSGNYTKMELTLLTGDATLSYVEESDGAIKELNLTEEVIELGEFNLRTDKTERFTVEFNLRQSLVYQDASDTYNLKSNGIALTDNRTAGAISGTVDLDALLADINCGDSGHLVYLYSGSELDPSLLSDLFDASVEGNGAPAGAIAPYASTGITMNNESGEYMYEFGFVPEGSYTVAYACQTGENGDDPEFYDNILVPQPNGNIVELIVNALQVRTQDFPL</sequence>
<evidence type="ECO:0000259" key="2">
    <source>
        <dbReference type="Pfam" id="PF14321"/>
    </source>
</evidence>
<feature type="chain" id="PRO_5046131644" evidence="1">
    <location>
        <begin position="22"/>
        <end position="329"/>
    </location>
</feature>
<evidence type="ECO:0000256" key="1">
    <source>
        <dbReference type="SAM" id="SignalP"/>
    </source>
</evidence>
<feature type="signal peptide" evidence="1">
    <location>
        <begin position="1"/>
        <end position="21"/>
    </location>
</feature>